<protein>
    <submittedName>
        <fullName evidence="1">Uncharacterized protein</fullName>
    </submittedName>
</protein>
<dbReference type="RefSeq" id="WP_100357568.1">
    <property type="nucleotide sequence ID" value="NZ_PGOZ01000006.1"/>
</dbReference>
<organism evidence="1 2">
    <name type="scientific">Acinetobacter pseudolwoffii</name>
    <dbReference type="NCBI Taxonomy" id="2053287"/>
    <lineage>
        <taxon>Bacteria</taxon>
        <taxon>Pseudomonadati</taxon>
        <taxon>Pseudomonadota</taxon>
        <taxon>Gammaproteobacteria</taxon>
        <taxon>Moraxellales</taxon>
        <taxon>Moraxellaceae</taxon>
        <taxon>Acinetobacter</taxon>
    </lineage>
</organism>
<evidence type="ECO:0000313" key="2">
    <source>
        <dbReference type="Proteomes" id="UP000242351"/>
    </source>
</evidence>
<reference evidence="1 2" key="2">
    <citation type="submission" date="2017-12" db="EMBL/GenBank/DDBJ databases">
        <title>Revising the taxonomy of the Acinetobacter lwoffii group: the description of Acinetobacter pseudolwoffii sp. nov. and emended description of Acinetobacter lwoffii.</title>
        <authorList>
            <person name="Nemec A."/>
        </authorList>
    </citation>
    <scope>NUCLEOTIDE SEQUENCE [LARGE SCALE GENOMIC DNA]</scope>
    <source>
        <strain evidence="1 2">ANC 5347</strain>
    </source>
</reference>
<gene>
    <name evidence="1" type="ORF">CU320_06850</name>
</gene>
<dbReference type="Proteomes" id="UP000242351">
    <property type="component" value="Unassembled WGS sequence"/>
</dbReference>
<evidence type="ECO:0000313" key="1">
    <source>
        <dbReference type="EMBL" id="PJI32817.1"/>
    </source>
</evidence>
<name>A0A2H9UM96_9GAMM</name>
<reference evidence="1 2" key="1">
    <citation type="submission" date="2017-11" db="EMBL/GenBank/DDBJ databases">
        <authorList>
            <person name="Han C.G."/>
        </authorList>
    </citation>
    <scope>NUCLEOTIDE SEQUENCE [LARGE SCALE GENOMIC DNA]</scope>
    <source>
        <strain evidence="1 2">ANC 5347</strain>
    </source>
</reference>
<dbReference type="PROSITE" id="PS51257">
    <property type="entry name" value="PROKAR_LIPOPROTEIN"/>
    <property type="match status" value="1"/>
</dbReference>
<accession>A0A2H9UM96</accession>
<dbReference type="AlphaFoldDB" id="A0A2H9UM96"/>
<sequence>MKLDVSSCTLSSFFKFGLMLGGVGLLQACDRHQVKPEQELQAESGQEGVKISAANSQPDVVPVSAKSLTQVAGQATLRAETESNLAVVPDYAKDFIGRYYTEIDCDGNFAPCNEGKAEFILTLMPDGTVHRSILQYGKVFIDNAKSSTASNITYRKDRWFINPERTEVVVSRKEGASFYYTIKDSNHLVMNLDKIYSEKERINRELFDRGYPAPSKAYELVKDTTFDIRK</sequence>
<comment type="caution">
    <text evidence="1">The sequence shown here is derived from an EMBL/GenBank/DDBJ whole genome shotgun (WGS) entry which is preliminary data.</text>
</comment>
<dbReference type="EMBL" id="PGOZ01000006">
    <property type="protein sequence ID" value="PJI32817.1"/>
    <property type="molecule type" value="Genomic_DNA"/>
</dbReference>
<proteinExistence type="predicted"/>